<keyword evidence="4" id="KW-0547">Nucleotide-binding</keyword>
<accession>A0AAW2ZAR8</accession>
<dbReference type="CDD" id="cd00876">
    <property type="entry name" value="Ras"/>
    <property type="match status" value="1"/>
</dbReference>
<dbReference type="GO" id="GO:0005886">
    <property type="term" value="C:plasma membrane"/>
    <property type="evidence" value="ECO:0007669"/>
    <property type="project" value="UniProtKB-SubCell"/>
</dbReference>
<keyword evidence="5" id="KW-0378">Hydrolase</keyword>
<dbReference type="PROSITE" id="PS51419">
    <property type="entry name" value="RAB"/>
    <property type="match status" value="1"/>
</dbReference>
<organism evidence="8 9">
    <name type="scientific">Acrasis kona</name>
    <dbReference type="NCBI Taxonomy" id="1008807"/>
    <lineage>
        <taxon>Eukaryota</taxon>
        <taxon>Discoba</taxon>
        <taxon>Heterolobosea</taxon>
        <taxon>Tetramitia</taxon>
        <taxon>Eutetramitia</taxon>
        <taxon>Acrasidae</taxon>
        <taxon>Acrasis</taxon>
    </lineage>
</organism>
<evidence type="ECO:0000256" key="1">
    <source>
        <dbReference type="ARBA" id="ARBA00004236"/>
    </source>
</evidence>
<dbReference type="SMART" id="SM00173">
    <property type="entry name" value="RAS"/>
    <property type="match status" value="1"/>
</dbReference>
<comment type="caution">
    <text evidence="8">The sequence shown here is derived from an EMBL/GenBank/DDBJ whole genome shotgun (WGS) entry which is preliminary data.</text>
</comment>
<keyword evidence="3" id="KW-1003">Cell membrane</keyword>
<keyword evidence="7" id="KW-0472">Membrane</keyword>
<dbReference type="Gene3D" id="3.40.50.300">
    <property type="entry name" value="P-loop containing nucleotide triphosphate hydrolases"/>
    <property type="match status" value="1"/>
</dbReference>
<evidence type="ECO:0000256" key="6">
    <source>
        <dbReference type="ARBA" id="ARBA00023134"/>
    </source>
</evidence>
<evidence type="ECO:0000256" key="2">
    <source>
        <dbReference type="ARBA" id="ARBA00011984"/>
    </source>
</evidence>
<evidence type="ECO:0000313" key="9">
    <source>
        <dbReference type="Proteomes" id="UP001431209"/>
    </source>
</evidence>
<dbReference type="PROSITE" id="PS51421">
    <property type="entry name" value="RAS"/>
    <property type="match status" value="1"/>
</dbReference>
<protein>
    <recommendedName>
        <fullName evidence="2">small monomeric GTPase</fullName>
        <ecNumber evidence="2">3.6.5.2</ecNumber>
    </recommendedName>
</protein>
<dbReference type="PRINTS" id="PR00449">
    <property type="entry name" value="RASTRNSFRMNG"/>
</dbReference>
<sequence length="191" mass="21693">MSVENYRIAVCGGGGVGKSCLTIQFVQNQFVETWDPTIEDSYQKQIKIEDTMVMLDILDTAGQEEYKALRDEYMRTADGFVLVFDLTNRKTFDELNEFHKHIVRCKDNEFPPLVIAANKCDCNESDKKVTETEIQALAAKWRIKHLETSAKLRLNVDQSFHIVVNAIMAQKRKPDSTGGANANKKQKCTIV</sequence>
<dbReference type="SMART" id="SM00174">
    <property type="entry name" value="RHO"/>
    <property type="match status" value="1"/>
</dbReference>
<dbReference type="SMART" id="SM00175">
    <property type="entry name" value="RAB"/>
    <property type="match status" value="1"/>
</dbReference>
<dbReference type="PANTHER" id="PTHR24070">
    <property type="entry name" value="RAS, DI-RAS, AND RHEB FAMILY MEMBERS OF SMALL GTPASE SUPERFAMILY"/>
    <property type="match status" value="1"/>
</dbReference>
<comment type="subcellular location">
    <subcellularLocation>
        <location evidence="1">Cell membrane</location>
    </subcellularLocation>
</comment>
<reference evidence="8 9" key="1">
    <citation type="submission" date="2024-03" db="EMBL/GenBank/DDBJ databases">
        <title>The Acrasis kona genome and developmental transcriptomes reveal deep origins of eukaryotic multicellular pathways.</title>
        <authorList>
            <person name="Sheikh S."/>
            <person name="Fu C.-J."/>
            <person name="Brown M.W."/>
            <person name="Baldauf S.L."/>
        </authorList>
    </citation>
    <scope>NUCLEOTIDE SEQUENCE [LARGE SCALE GENOMIC DNA]</scope>
    <source>
        <strain evidence="8 9">ATCC MYA-3509</strain>
    </source>
</reference>
<dbReference type="GO" id="GO:0007165">
    <property type="term" value="P:signal transduction"/>
    <property type="evidence" value="ECO:0007669"/>
    <property type="project" value="InterPro"/>
</dbReference>
<evidence type="ECO:0000313" key="8">
    <source>
        <dbReference type="EMBL" id="KAL0485782.1"/>
    </source>
</evidence>
<evidence type="ECO:0000256" key="5">
    <source>
        <dbReference type="ARBA" id="ARBA00022801"/>
    </source>
</evidence>
<dbReference type="EC" id="3.6.5.2" evidence="2"/>
<dbReference type="EMBL" id="JAOPGA020001165">
    <property type="protein sequence ID" value="KAL0485782.1"/>
    <property type="molecule type" value="Genomic_DNA"/>
</dbReference>
<dbReference type="InterPro" id="IPR001806">
    <property type="entry name" value="Small_GTPase"/>
</dbReference>
<evidence type="ECO:0000256" key="4">
    <source>
        <dbReference type="ARBA" id="ARBA00022741"/>
    </source>
</evidence>
<proteinExistence type="predicted"/>
<dbReference type="PROSITE" id="PS51420">
    <property type="entry name" value="RHO"/>
    <property type="match status" value="1"/>
</dbReference>
<dbReference type="GO" id="GO:0003925">
    <property type="term" value="F:G protein activity"/>
    <property type="evidence" value="ECO:0007669"/>
    <property type="project" value="UniProtKB-EC"/>
</dbReference>
<keyword evidence="6" id="KW-0342">GTP-binding</keyword>
<evidence type="ECO:0000256" key="3">
    <source>
        <dbReference type="ARBA" id="ARBA00022475"/>
    </source>
</evidence>
<dbReference type="InterPro" id="IPR020849">
    <property type="entry name" value="Small_GTPase_Ras-type"/>
</dbReference>
<gene>
    <name evidence="8" type="ORF">AKO1_003249</name>
</gene>
<dbReference type="Pfam" id="PF00071">
    <property type="entry name" value="Ras"/>
    <property type="match status" value="1"/>
</dbReference>
<evidence type="ECO:0000256" key="7">
    <source>
        <dbReference type="ARBA" id="ARBA00023136"/>
    </source>
</evidence>
<dbReference type="InterPro" id="IPR027417">
    <property type="entry name" value="P-loop_NTPase"/>
</dbReference>
<dbReference type="SUPFAM" id="SSF52540">
    <property type="entry name" value="P-loop containing nucleoside triphosphate hydrolases"/>
    <property type="match status" value="1"/>
</dbReference>
<dbReference type="GO" id="GO:0005525">
    <property type="term" value="F:GTP binding"/>
    <property type="evidence" value="ECO:0007669"/>
    <property type="project" value="UniProtKB-KW"/>
</dbReference>
<keyword evidence="9" id="KW-1185">Reference proteome</keyword>
<dbReference type="AlphaFoldDB" id="A0AAW2ZAR8"/>
<dbReference type="Proteomes" id="UP001431209">
    <property type="component" value="Unassembled WGS sequence"/>
</dbReference>
<dbReference type="NCBIfam" id="TIGR00231">
    <property type="entry name" value="small_GTP"/>
    <property type="match status" value="1"/>
</dbReference>
<dbReference type="FunFam" id="3.40.50.300:FF:000343">
    <property type="entry name" value="Ras family gtpase"/>
    <property type="match status" value="1"/>
</dbReference>
<dbReference type="InterPro" id="IPR005225">
    <property type="entry name" value="Small_GTP-bd"/>
</dbReference>
<name>A0AAW2ZAR8_9EUKA</name>